<keyword evidence="2" id="KW-1185">Reference proteome</keyword>
<comment type="caution">
    <text evidence="1">The sequence shown here is derived from an EMBL/GenBank/DDBJ whole genome shotgun (WGS) entry which is preliminary data.</text>
</comment>
<accession>A0ABP0RC88</accession>
<evidence type="ECO:0000313" key="1">
    <source>
        <dbReference type="EMBL" id="CAK9098208.1"/>
    </source>
</evidence>
<reference evidence="1 2" key="1">
    <citation type="submission" date="2024-02" db="EMBL/GenBank/DDBJ databases">
        <authorList>
            <person name="Chen Y."/>
            <person name="Shah S."/>
            <person name="Dougan E. K."/>
            <person name="Thang M."/>
            <person name="Chan C."/>
        </authorList>
    </citation>
    <scope>NUCLEOTIDE SEQUENCE [LARGE SCALE GENOMIC DNA]</scope>
</reference>
<protein>
    <submittedName>
        <fullName evidence="1">Uncharacterized protein</fullName>
    </submittedName>
</protein>
<name>A0ABP0RC88_9DINO</name>
<organism evidence="1 2">
    <name type="scientific">Durusdinium trenchii</name>
    <dbReference type="NCBI Taxonomy" id="1381693"/>
    <lineage>
        <taxon>Eukaryota</taxon>
        <taxon>Sar</taxon>
        <taxon>Alveolata</taxon>
        <taxon>Dinophyceae</taxon>
        <taxon>Suessiales</taxon>
        <taxon>Symbiodiniaceae</taxon>
        <taxon>Durusdinium</taxon>
    </lineage>
</organism>
<evidence type="ECO:0000313" key="2">
    <source>
        <dbReference type="Proteomes" id="UP001642484"/>
    </source>
</evidence>
<proteinExistence type="predicted"/>
<sequence>MELRVESADGHTLPKNCFIGVRVGDVLKQGRYEPQRCYNFPQLDRRRNAKVDIYQHVGTCMVAVDPDTKAVHEPWISHAII</sequence>
<gene>
    <name evidence="1" type="ORF">CCMP2556_LOCUS46539</name>
</gene>
<dbReference type="Proteomes" id="UP001642484">
    <property type="component" value="Unassembled WGS sequence"/>
</dbReference>
<dbReference type="EMBL" id="CAXAMN010025805">
    <property type="protein sequence ID" value="CAK9098208.1"/>
    <property type="molecule type" value="Genomic_DNA"/>
</dbReference>